<dbReference type="InterPro" id="IPR023214">
    <property type="entry name" value="HAD_sf"/>
</dbReference>
<keyword evidence="4" id="KW-0460">Magnesium</keyword>
<reference evidence="5 6" key="1">
    <citation type="submission" date="2019-11" db="EMBL/GenBank/DDBJ databases">
        <title>Draft genome sequence of Blautia luti DSM 14534T, isolated from human stool.</title>
        <authorList>
            <person name="Ortiz R."/>
            <person name="Melis-Arcos F."/>
            <person name="Covarrubias P."/>
            <person name="Cardenas J.P."/>
            <person name="Perez-Donoso J."/>
            <person name="Almonacid D."/>
        </authorList>
    </citation>
    <scope>NUCLEOTIDE SEQUENCE [LARGE SCALE GENOMIC DNA]</scope>
    <source>
        <strain evidence="5 6">DSM 14534</strain>
    </source>
</reference>
<comment type="caution">
    <text evidence="5">The sequence shown here is derived from an EMBL/GenBank/DDBJ whole genome shotgun (WGS) entry which is preliminary data.</text>
</comment>
<dbReference type="SUPFAM" id="SSF56784">
    <property type="entry name" value="HAD-like"/>
    <property type="match status" value="1"/>
</dbReference>
<dbReference type="AlphaFoldDB" id="A0A844GJI0"/>
<dbReference type="Gene3D" id="1.10.150.520">
    <property type="match status" value="1"/>
</dbReference>
<dbReference type="EMBL" id="WMBC01000012">
    <property type="protein sequence ID" value="MTD62256.1"/>
    <property type="molecule type" value="Genomic_DNA"/>
</dbReference>
<dbReference type="PANTHER" id="PTHR46470:SF2">
    <property type="entry name" value="GLYCERALDEHYDE 3-PHOSPHATE PHOSPHATASE"/>
    <property type="match status" value="1"/>
</dbReference>
<dbReference type="SFLD" id="SFLDG01129">
    <property type="entry name" value="C1.5:_HAD__Beta-PGM__Phosphata"/>
    <property type="match status" value="1"/>
</dbReference>
<dbReference type="InterPro" id="IPR051400">
    <property type="entry name" value="HAD-like_hydrolase"/>
</dbReference>
<dbReference type="RefSeq" id="WP_154780781.1">
    <property type="nucleotide sequence ID" value="NZ_WMBC01000012.1"/>
</dbReference>
<dbReference type="NCBIfam" id="TIGR01509">
    <property type="entry name" value="HAD-SF-IA-v3"/>
    <property type="match status" value="1"/>
</dbReference>
<dbReference type="GO" id="GO:0044281">
    <property type="term" value="P:small molecule metabolic process"/>
    <property type="evidence" value="ECO:0007669"/>
    <property type="project" value="UniProtKB-ARBA"/>
</dbReference>
<dbReference type="Pfam" id="PF00702">
    <property type="entry name" value="Hydrolase"/>
    <property type="match status" value="1"/>
</dbReference>
<accession>A0A844GJI0</accession>
<organism evidence="5 6">
    <name type="scientific">Blautia luti DSM 14534 = JCM 17040</name>
    <dbReference type="NCBI Taxonomy" id="649762"/>
    <lineage>
        <taxon>Bacteria</taxon>
        <taxon>Bacillati</taxon>
        <taxon>Bacillota</taxon>
        <taxon>Clostridia</taxon>
        <taxon>Lachnospirales</taxon>
        <taxon>Lachnospiraceae</taxon>
        <taxon>Blautia</taxon>
    </lineage>
</organism>
<gene>
    <name evidence="5" type="ORF">GKZ57_13660</name>
</gene>
<dbReference type="Proteomes" id="UP000437824">
    <property type="component" value="Unassembled WGS sequence"/>
</dbReference>
<dbReference type="NCBIfam" id="TIGR01549">
    <property type="entry name" value="HAD-SF-IA-v1"/>
    <property type="match status" value="1"/>
</dbReference>
<evidence type="ECO:0000256" key="3">
    <source>
        <dbReference type="ARBA" id="ARBA00022801"/>
    </source>
</evidence>
<dbReference type="GO" id="GO:0016791">
    <property type="term" value="F:phosphatase activity"/>
    <property type="evidence" value="ECO:0007669"/>
    <property type="project" value="TreeGrafter"/>
</dbReference>
<dbReference type="InterPro" id="IPR036412">
    <property type="entry name" value="HAD-like_sf"/>
</dbReference>
<dbReference type="Gene3D" id="3.40.50.1000">
    <property type="entry name" value="HAD superfamily/HAD-like"/>
    <property type="match status" value="1"/>
</dbReference>
<sequence length="230" mass="26321">MIKAVIFDIDNTLYDYDKNHVYGMKALADYCESAFGKSEEEMRKCYKEAQKVMLGRIRTDTAAIHSRLLRTQIMLELWEKPLFPHAINMYHAYWDTLIRQAQPSLGVKKFMQDLKRRNIRIGVGTDMTAYIQYKKLTALGLAPYVDFIVTSEEAGVEKPDPHLFEICVEKAGVSADECAFIGDSLKKDVEGSAKCGLKGIWYTQGKEPETEVEYPVIQSFETLDVEELIR</sequence>
<dbReference type="PRINTS" id="PR00413">
    <property type="entry name" value="HADHALOGNASE"/>
</dbReference>
<evidence type="ECO:0000256" key="1">
    <source>
        <dbReference type="ARBA" id="ARBA00001946"/>
    </source>
</evidence>
<name>A0A844GJI0_9FIRM</name>
<protein>
    <submittedName>
        <fullName evidence="5">HAD-IA family hydrolase</fullName>
    </submittedName>
</protein>
<keyword evidence="2" id="KW-0479">Metal-binding</keyword>
<evidence type="ECO:0000313" key="5">
    <source>
        <dbReference type="EMBL" id="MTD62256.1"/>
    </source>
</evidence>
<keyword evidence="3 5" id="KW-0378">Hydrolase</keyword>
<proteinExistence type="predicted"/>
<dbReference type="InterPro" id="IPR006439">
    <property type="entry name" value="HAD-SF_hydro_IA"/>
</dbReference>
<evidence type="ECO:0000313" key="6">
    <source>
        <dbReference type="Proteomes" id="UP000437824"/>
    </source>
</evidence>
<comment type="cofactor">
    <cofactor evidence="1">
        <name>Mg(2+)</name>
        <dbReference type="ChEBI" id="CHEBI:18420"/>
    </cofactor>
</comment>
<evidence type="ECO:0000256" key="2">
    <source>
        <dbReference type="ARBA" id="ARBA00022723"/>
    </source>
</evidence>
<dbReference type="SFLD" id="SFLDS00003">
    <property type="entry name" value="Haloacid_Dehalogenase"/>
    <property type="match status" value="1"/>
</dbReference>
<evidence type="ECO:0000256" key="4">
    <source>
        <dbReference type="ARBA" id="ARBA00022842"/>
    </source>
</evidence>
<dbReference type="PANTHER" id="PTHR46470">
    <property type="entry name" value="N-ACYLNEURAMINATE-9-PHOSPHATASE"/>
    <property type="match status" value="1"/>
</dbReference>
<dbReference type="GO" id="GO:0046872">
    <property type="term" value="F:metal ion binding"/>
    <property type="evidence" value="ECO:0007669"/>
    <property type="project" value="UniProtKB-KW"/>
</dbReference>